<keyword evidence="7 11" id="KW-0472">Membrane</keyword>
<gene>
    <name evidence="13" type="primary">LOC116939695</name>
</gene>
<protein>
    <recommendedName>
        <fullName evidence="9">Transmembrane protein 178A</fullName>
    </recommendedName>
</protein>
<feature type="compositionally biased region" description="Basic and acidic residues" evidence="10">
    <location>
        <begin position="80"/>
        <end position="89"/>
    </location>
</feature>
<evidence type="ECO:0000256" key="3">
    <source>
        <dbReference type="ARBA" id="ARBA00022692"/>
    </source>
</evidence>
<keyword evidence="12" id="KW-1185">Reference proteome</keyword>
<dbReference type="Gene3D" id="1.20.140.150">
    <property type="match status" value="1"/>
</dbReference>
<reference evidence="13" key="1">
    <citation type="submission" date="2025-08" db="UniProtKB">
        <authorList>
            <consortium name="RefSeq"/>
        </authorList>
    </citation>
    <scope>IDENTIFICATION</scope>
    <source>
        <tissue evidence="13">Sperm</tissue>
    </source>
</reference>
<feature type="transmembrane region" description="Helical" evidence="11">
    <location>
        <begin position="281"/>
        <end position="304"/>
    </location>
</feature>
<feature type="transmembrane region" description="Helical" evidence="11">
    <location>
        <begin position="316"/>
        <end position="340"/>
    </location>
</feature>
<evidence type="ECO:0000313" key="13">
    <source>
        <dbReference type="RefSeq" id="XP_032804329.1"/>
    </source>
</evidence>
<evidence type="ECO:0000256" key="7">
    <source>
        <dbReference type="ARBA" id="ARBA00023136"/>
    </source>
</evidence>
<evidence type="ECO:0000256" key="8">
    <source>
        <dbReference type="ARBA" id="ARBA00023180"/>
    </source>
</evidence>
<evidence type="ECO:0000256" key="10">
    <source>
        <dbReference type="SAM" id="MobiDB-lite"/>
    </source>
</evidence>
<dbReference type="Proteomes" id="UP001318040">
    <property type="component" value="Chromosome 6"/>
</dbReference>
<accession>A0AAJ7SSC1</accession>
<sequence length="360" mass="37698">MASCSVPQVSGLLAAGMALVLLSLAFVSDHWYETDARAHAARCRERPAGPSAHDPPGGYNLPLRDLPGVPPQHGAPGRDGGGDDDRDGGQRVGAKSGRSGGPGGRGGSGGHLGAGGSRLSGRRRDPQARFGGGAPVGTGVVADPAGRVRDPAQGGPGESAGKEQEQEEQQQEPECDRAVFSAHAGLWRRCYRRGHDPELDALVQKGSLRRCVAVRYSSSRRSLARQLSHNATRRLQQDEWHLLHLRRITAGFLGMALAVLGCGVVIGALSCCWEPSLTQHVAGLLFLMAGIFCTISLCTCVATASHALPRGVARGFGWALACGWCGLALALAAGCVFTACPAVRRKRFAFVQPDPIDVSP</sequence>
<proteinExistence type="inferred from homology"/>
<evidence type="ECO:0000256" key="2">
    <source>
        <dbReference type="ARBA" id="ARBA00008199"/>
    </source>
</evidence>
<evidence type="ECO:0000256" key="4">
    <source>
        <dbReference type="ARBA" id="ARBA00022729"/>
    </source>
</evidence>
<evidence type="ECO:0000256" key="6">
    <source>
        <dbReference type="ARBA" id="ARBA00022989"/>
    </source>
</evidence>
<comment type="similarity">
    <text evidence="2">Belongs to the TMEM178 family.</text>
</comment>
<feature type="region of interest" description="Disordered" evidence="10">
    <location>
        <begin position="43"/>
        <end position="175"/>
    </location>
</feature>
<dbReference type="GO" id="GO:0016020">
    <property type="term" value="C:membrane"/>
    <property type="evidence" value="ECO:0007669"/>
    <property type="project" value="UniProtKB-SubCell"/>
</dbReference>
<dbReference type="PANTHER" id="PTHR32005">
    <property type="entry name" value="TRANSMEMBRANE PROTEIN 178B-RELATED"/>
    <property type="match status" value="1"/>
</dbReference>
<dbReference type="Pfam" id="PF13903">
    <property type="entry name" value="Claudin_2"/>
    <property type="match status" value="1"/>
</dbReference>
<dbReference type="PANTHER" id="PTHR32005:SF4">
    <property type="entry name" value="TRANSMEMBRANE PROTEIN 178A"/>
    <property type="match status" value="1"/>
</dbReference>
<dbReference type="AlphaFoldDB" id="A0AAJ7SSC1"/>
<dbReference type="RefSeq" id="XP_032804329.1">
    <property type="nucleotide sequence ID" value="XM_032948438.1"/>
</dbReference>
<keyword evidence="6 11" id="KW-1133">Transmembrane helix</keyword>
<name>A0AAJ7SSC1_PETMA</name>
<keyword evidence="5" id="KW-0256">Endoplasmic reticulum</keyword>
<evidence type="ECO:0000256" key="11">
    <source>
        <dbReference type="SAM" id="Phobius"/>
    </source>
</evidence>
<evidence type="ECO:0000256" key="9">
    <source>
        <dbReference type="ARBA" id="ARBA00040063"/>
    </source>
</evidence>
<keyword evidence="3 11" id="KW-0812">Transmembrane</keyword>
<evidence type="ECO:0000256" key="5">
    <source>
        <dbReference type="ARBA" id="ARBA00022824"/>
    </source>
</evidence>
<dbReference type="InterPro" id="IPR039625">
    <property type="entry name" value="T178A/B"/>
</dbReference>
<evidence type="ECO:0000313" key="12">
    <source>
        <dbReference type="Proteomes" id="UP001318040"/>
    </source>
</evidence>
<dbReference type="InterPro" id="IPR004031">
    <property type="entry name" value="PMP22/EMP/MP20/Claudin"/>
</dbReference>
<dbReference type="KEGG" id="pmrn:116939695"/>
<dbReference type="GeneID" id="116939695"/>
<keyword evidence="4" id="KW-0732">Signal</keyword>
<dbReference type="PRINTS" id="PR01077">
    <property type="entry name" value="CLAUDIN"/>
</dbReference>
<comment type="subcellular location">
    <subcellularLocation>
        <location evidence="1">Endoplasmic reticulum membrane</location>
        <topology evidence="1">Multi-pass membrane protein</topology>
    </subcellularLocation>
</comment>
<keyword evidence="8" id="KW-0325">Glycoprotein</keyword>
<feature type="compositionally biased region" description="Gly residues" evidence="10">
    <location>
        <begin position="98"/>
        <end position="118"/>
    </location>
</feature>
<organism evidence="12 13">
    <name type="scientific">Petromyzon marinus</name>
    <name type="common">Sea lamprey</name>
    <dbReference type="NCBI Taxonomy" id="7757"/>
    <lineage>
        <taxon>Eukaryota</taxon>
        <taxon>Metazoa</taxon>
        <taxon>Chordata</taxon>
        <taxon>Craniata</taxon>
        <taxon>Vertebrata</taxon>
        <taxon>Cyclostomata</taxon>
        <taxon>Hyperoartia</taxon>
        <taxon>Petromyzontiformes</taxon>
        <taxon>Petromyzontidae</taxon>
        <taxon>Petromyzon</taxon>
    </lineage>
</organism>
<feature type="transmembrane region" description="Helical" evidence="11">
    <location>
        <begin position="248"/>
        <end position="269"/>
    </location>
</feature>
<evidence type="ECO:0000256" key="1">
    <source>
        <dbReference type="ARBA" id="ARBA00004477"/>
    </source>
</evidence>